<comment type="caution">
    <text evidence="2">The sequence shown here is derived from an EMBL/GenBank/DDBJ whole genome shotgun (WGS) entry which is preliminary data.</text>
</comment>
<reference evidence="2 3" key="1">
    <citation type="submission" date="2016-07" db="EMBL/GenBank/DDBJ databases">
        <title>Pervasive Adenine N6-methylation of Active Genes in Fungi.</title>
        <authorList>
            <consortium name="DOE Joint Genome Institute"/>
            <person name="Mondo S.J."/>
            <person name="Dannebaum R.O."/>
            <person name="Kuo R.C."/>
            <person name="Labutti K."/>
            <person name="Haridas S."/>
            <person name="Kuo A."/>
            <person name="Salamov A."/>
            <person name="Ahrendt S.R."/>
            <person name="Lipzen A."/>
            <person name="Sullivan W."/>
            <person name="Andreopoulos W.B."/>
            <person name="Clum A."/>
            <person name="Lindquist E."/>
            <person name="Daum C."/>
            <person name="Ramamoorthy G.K."/>
            <person name="Gryganskyi A."/>
            <person name="Culley D."/>
            <person name="Magnuson J.K."/>
            <person name="James T.Y."/>
            <person name="O'Malley M.A."/>
            <person name="Stajich J.E."/>
            <person name="Spatafora J.W."/>
            <person name="Visel A."/>
            <person name="Grigoriev I.V."/>
        </authorList>
    </citation>
    <scope>NUCLEOTIDE SEQUENCE [LARGE SCALE GENOMIC DNA]</scope>
    <source>
        <strain evidence="2 3">PL171</strain>
    </source>
</reference>
<feature type="domain" description="BTB" evidence="1">
    <location>
        <begin position="176"/>
        <end position="242"/>
    </location>
</feature>
<dbReference type="AlphaFoldDB" id="A0A1Y2H3P3"/>
<protein>
    <recommendedName>
        <fullName evidence="1">BTB domain-containing protein</fullName>
    </recommendedName>
</protein>
<keyword evidence="3" id="KW-1185">Reference proteome</keyword>
<sequence length="315" mass="34545">MSTTSTFNATSYHITSSSKYCHAYDAGNQFFNLPMSSIQSSIGTLNFAVRSGMAGYPYIDVVMCVCDTQGVQLLPRELLISLKLYVKKHSKNKSGNSWQWSEGGPLCIEPLTRLLSSSDLGLGSVTTFTFAIPAVHGECAYTVENVALGISLPFTPASVNARLGKLVSTLNSPAVCDCMFELRDGIQITASKAVLAAASQFFATKFQEPQWSAQPIKFDSWSVKAALPCLMHLYNGWVPSDGELPSTELLKGMIEENEVYPLQYSMQDWLLVLDLAQMLELSELIKRYQGGDDCATEGLNGTCLHHAMCFLRSKK</sequence>
<dbReference type="Gene3D" id="3.30.710.10">
    <property type="entry name" value="Potassium Channel Kv1.1, Chain A"/>
    <property type="match status" value="1"/>
</dbReference>
<name>A0A1Y2H3P3_9FUNG</name>
<evidence type="ECO:0000313" key="3">
    <source>
        <dbReference type="Proteomes" id="UP000193411"/>
    </source>
</evidence>
<organism evidence="2 3">
    <name type="scientific">Catenaria anguillulae PL171</name>
    <dbReference type="NCBI Taxonomy" id="765915"/>
    <lineage>
        <taxon>Eukaryota</taxon>
        <taxon>Fungi</taxon>
        <taxon>Fungi incertae sedis</taxon>
        <taxon>Blastocladiomycota</taxon>
        <taxon>Blastocladiomycetes</taxon>
        <taxon>Blastocladiales</taxon>
        <taxon>Catenariaceae</taxon>
        <taxon>Catenaria</taxon>
    </lineage>
</organism>
<accession>A0A1Y2H3P3</accession>
<proteinExistence type="predicted"/>
<dbReference type="Proteomes" id="UP000193411">
    <property type="component" value="Unassembled WGS sequence"/>
</dbReference>
<evidence type="ECO:0000259" key="1">
    <source>
        <dbReference type="PROSITE" id="PS50097"/>
    </source>
</evidence>
<dbReference type="InterPro" id="IPR011333">
    <property type="entry name" value="SKP1/BTB/POZ_sf"/>
</dbReference>
<evidence type="ECO:0000313" key="2">
    <source>
        <dbReference type="EMBL" id="ORZ29178.1"/>
    </source>
</evidence>
<gene>
    <name evidence="2" type="ORF">BCR44DRAFT_42374</name>
</gene>
<dbReference type="InterPro" id="IPR000210">
    <property type="entry name" value="BTB/POZ_dom"/>
</dbReference>
<dbReference type="SUPFAM" id="SSF54695">
    <property type="entry name" value="POZ domain"/>
    <property type="match status" value="1"/>
</dbReference>
<dbReference type="EMBL" id="MCFL01000313">
    <property type="protein sequence ID" value="ORZ29178.1"/>
    <property type="molecule type" value="Genomic_DNA"/>
</dbReference>
<dbReference type="PROSITE" id="PS50097">
    <property type="entry name" value="BTB"/>
    <property type="match status" value="1"/>
</dbReference>
<dbReference type="Pfam" id="PF00651">
    <property type="entry name" value="BTB"/>
    <property type="match status" value="1"/>
</dbReference>
<dbReference type="CDD" id="cd18186">
    <property type="entry name" value="BTB_POZ_ZBTB_KLHL-like"/>
    <property type="match status" value="1"/>
</dbReference>